<evidence type="ECO:0000313" key="3">
    <source>
        <dbReference type="Proteomes" id="UP000324800"/>
    </source>
</evidence>
<gene>
    <name evidence="2" type="ORF">EZS28_053648</name>
</gene>
<feature type="compositionally biased region" description="Acidic residues" evidence="1">
    <location>
        <begin position="18"/>
        <end position="36"/>
    </location>
</feature>
<dbReference type="AlphaFoldDB" id="A0A5J4R7I6"/>
<proteinExistence type="predicted"/>
<evidence type="ECO:0000256" key="1">
    <source>
        <dbReference type="SAM" id="MobiDB-lite"/>
    </source>
</evidence>
<accession>A0A5J4R7I6</accession>
<protein>
    <submittedName>
        <fullName evidence="2">Uncharacterized protein</fullName>
    </submittedName>
</protein>
<name>A0A5J4R7I6_9EUKA</name>
<organism evidence="2 3">
    <name type="scientific">Streblomastix strix</name>
    <dbReference type="NCBI Taxonomy" id="222440"/>
    <lineage>
        <taxon>Eukaryota</taxon>
        <taxon>Metamonada</taxon>
        <taxon>Preaxostyla</taxon>
        <taxon>Oxymonadida</taxon>
        <taxon>Streblomastigidae</taxon>
        <taxon>Streblomastix</taxon>
    </lineage>
</organism>
<comment type="caution">
    <text evidence="2">The sequence shown here is derived from an EMBL/GenBank/DDBJ whole genome shotgun (WGS) entry which is preliminary data.</text>
</comment>
<reference evidence="2 3" key="1">
    <citation type="submission" date="2019-03" db="EMBL/GenBank/DDBJ databases">
        <title>Single cell metagenomics reveals metabolic interactions within the superorganism composed of flagellate Streblomastix strix and complex community of Bacteroidetes bacteria on its surface.</title>
        <authorList>
            <person name="Treitli S.C."/>
            <person name="Kolisko M."/>
            <person name="Husnik F."/>
            <person name="Keeling P."/>
            <person name="Hampl V."/>
        </authorList>
    </citation>
    <scope>NUCLEOTIDE SEQUENCE [LARGE SCALE GENOMIC DNA]</scope>
    <source>
        <strain evidence="2">ST1C</strain>
    </source>
</reference>
<evidence type="ECO:0000313" key="2">
    <source>
        <dbReference type="EMBL" id="KAA6329050.1"/>
    </source>
</evidence>
<dbReference type="EMBL" id="SNRW01043169">
    <property type="protein sequence ID" value="KAA6329050.1"/>
    <property type="molecule type" value="Genomic_DNA"/>
</dbReference>
<dbReference type="Proteomes" id="UP000324800">
    <property type="component" value="Unassembled WGS sequence"/>
</dbReference>
<feature type="region of interest" description="Disordered" evidence="1">
    <location>
        <begin position="10"/>
        <end position="37"/>
    </location>
</feature>
<feature type="non-terminal residue" evidence="2">
    <location>
        <position position="1"/>
    </location>
</feature>
<sequence>LPRKVELELFKKQKEKEKDDEEEEEEEDDDDNDDQQDYVRVCFGSEEDKTGEYISDEDVSVVYVDVEQKDDESCNDYYQMEIEEIFFPF</sequence>